<dbReference type="GO" id="GO:0017017">
    <property type="term" value="F:MAP kinase tyrosine/serine/threonine phosphatase activity"/>
    <property type="evidence" value="ECO:0007669"/>
    <property type="project" value="TreeGrafter"/>
</dbReference>
<reference evidence="5" key="1">
    <citation type="submission" date="2016-06" db="UniProtKB">
        <authorList>
            <consortium name="WormBaseParasite"/>
        </authorList>
    </citation>
    <scope>IDENTIFICATION</scope>
</reference>
<keyword evidence="1" id="KW-0378">Hydrolase</keyword>
<name>A0A183D6Z0_9BILA</name>
<dbReference type="AlphaFoldDB" id="A0A183D6Z0"/>
<dbReference type="GO" id="GO:0043409">
    <property type="term" value="P:negative regulation of MAPK cascade"/>
    <property type="evidence" value="ECO:0007669"/>
    <property type="project" value="TreeGrafter"/>
</dbReference>
<evidence type="ECO:0000313" key="3">
    <source>
        <dbReference type="EMBL" id="VDK45210.1"/>
    </source>
</evidence>
<evidence type="ECO:0000256" key="2">
    <source>
        <dbReference type="SAM" id="MobiDB-lite"/>
    </source>
</evidence>
<dbReference type="GO" id="GO:0033550">
    <property type="term" value="F:MAP kinase tyrosine phosphatase activity"/>
    <property type="evidence" value="ECO:0007669"/>
    <property type="project" value="TreeGrafter"/>
</dbReference>
<sequence>MEAAVEPQIRTSVSHPCLSSPSDGPTQILPFLYLGSQQDAMDSKVLTPDALKQEGHFMRIPVNDTYQEKLLPHFEDAFKFLGKQFLYF</sequence>
<organism evidence="5">
    <name type="scientific">Gongylonema pulchrum</name>
    <dbReference type="NCBI Taxonomy" id="637853"/>
    <lineage>
        <taxon>Eukaryota</taxon>
        <taxon>Metazoa</taxon>
        <taxon>Ecdysozoa</taxon>
        <taxon>Nematoda</taxon>
        <taxon>Chromadorea</taxon>
        <taxon>Rhabditida</taxon>
        <taxon>Spirurina</taxon>
        <taxon>Spiruromorpha</taxon>
        <taxon>Spiruroidea</taxon>
        <taxon>Gongylonematidae</taxon>
        <taxon>Gongylonema</taxon>
    </lineage>
</organism>
<dbReference type="EMBL" id="UYRT01008496">
    <property type="protein sequence ID" value="VDK45210.1"/>
    <property type="molecule type" value="Genomic_DNA"/>
</dbReference>
<dbReference type="Proteomes" id="UP000271098">
    <property type="component" value="Unassembled WGS sequence"/>
</dbReference>
<dbReference type="Gene3D" id="3.90.190.10">
    <property type="entry name" value="Protein tyrosine phosphatase superfamily"/>
    <property type="match status" value="1"/>
</dbReference>
<feature type="region of interest" description="Disordered" evidence="2">
    <location>
        <begin position="1"/>
        <end position="23"/>
    </location>
</feature>
<gene>
    <name evidence="3" type="ORF">GPUH_LOCUS4481</name>
</gene>
<keyword evidence="1" id="KW-0904">Protein phosphatase</keyword>
<dbReference type="InterPro" id="IPR029021">
    <property type="entry name" value="Prot-tyrosine_phosphatase-like"/>
</dbReference>
<dbReference type="WBParaSite" id="GPUH_0000448801-mRNA-1">
    <property type="protein sequence ID" value="GPUH_0000448801-mRNA-1"/>
    <property type="gene ID" value="GPUH_0000448801"/>
</dbReference>
<keyword evidence="4" id="KW-1185">Reference proteome</keyword>
<feature type="compositionally biased region" description="Polar residues" evidence="2">
    <location>
        <begin position="9"/>
        <end position="23"/>
    </location>
</feature>
<dbReference type="OrthoDB" id="165342at2759"/>
<evidence type="ECO:0000313" key="4">
    <source>
        <dbReference type="Proteomes" id="UP000271098"/>
    </source>
</evidence>
<dbReference type="GO" id="GO:0008330">
    <property type="term" value="F:protein tyrosine/threonine phosphatase activity"/>
    <property type="evidence" value="ECO:0007669"/>
    <property type="project" value="TreeGrafter"/>
</dbReference>
<evidence type="ECO:0000256" key="1">
    <source>
        <dbReference type="ARBA" id="ARBA00022912"/>
    </source>
</evidence>
<protein>
    <submittedName>
        <fullName evidence="5">FSH1 domain-containing protein</fullName>
    </submittedName>
</protein>
<accession>A0A183D6Z0</accession>
<proteinExistence type="predicted"/>
<dbReference type="PANTHER" id="PTHR10159:SF533">
    <property type="entry name" value="TYROSINE-PROTEIN PHOSPHATASE VHP-1"/>
    <property type="match status" value="1"/>
</dbReference>
<dbReference type="GO" id="GO:0005737">
    <property type="term" value="C:cytoplasm"/>
    <property type="evidence" value="ECO:0007669"/>
    <property type="project" value="TreeGrafter"/>
</dbReference>
<dbReference type="PANTHER" id="PTHR10159">
    <property type="entry name" value="DUAL SPECIFICITY PROTEIN PHOSPHATASE"/>
    <property type="match status" value="1"/>
</dbReference>
<evidence type="ECO:0000313" key="5">
    <source>
        <dbReference type="WBParaSite" id="GPUH_0000448801-mRNA-1"/>
    </source>
</evidence>
<reference evidence="3 4" key="2">
    <citation type="submission" date="2018-11" db="EMBL/GenBank/DDBJ databases">
        <authorList>
            <consortium name="Pathogen Informatics"/>
        </authorList>
    </citation>
    <scope>NUCLEOTIDE SEQUENCE [LARGE SCALE GENOMIC DNA]</scope>
</reference>